<keyword evidence="4" id="KW-1185">Reference proteome</keyword>
<dbReference type="GO" id="GO:0016853">
    <property type="term" value="F:isomerase activity"/>
    <property type="evidence" value="ECO:0007669"/>
    <property type="project" value="UniProtKB-KW"/>
</dbReference>
<reference evidence="3 4" key="1">
    <citation type="submission" date="2018-11" db="EMBL/GenBank/DDBJ databases">
        <title>Complete genome sequencing of the Actinobacteria Serinibacter sp. K3-2.</title>
        <authorList>
            <person name="Rakitin A.L."/>
            <person name="Beletsky A.V."/>
            <person name="Mardanov A.V."/>
            <person name="Ravin N.V."/>
            <person name="Gromova A.S."/>
            <person name="Filippova S.N."/>
            <person name="Gal'Chenko V.F."/>
        </authorList>
    </citation>
    <scope>NUCLEOTIDE SEQUENCE [LARGE SCALE GENOMIC DNA]</scope>
    <source>
        <strain evidence="3 4">K3-2</strain>
    </source>
</reference>
<accession>A0A4Z1E2N9</accession>
<protein>
    <submittedName>
        <fullName evidence="3">Putative isomerase</fullName>
    </submittedName>
</protein>
<evidence type="ECO:0000259" key="2">
    <source>
        <dbReference type="Pfam" id="PF01261"/>
    </source>
</evidence>
<name>A0A4Z1E2N9_9MICO</name>
<dbReference type="AlphaFoldDB" id="A0A4Z1E2N9"/>
<evidence type="ECO:0000313" key="3">
    <source>
        <dbReference type="EMBL" id="TGO04972.1"/>
    </source>
</evidence>
<dbReference type="InterPro" id="IPR050312">
    <property type="entry name" value="IolE/XylAMocC-like"/>
</dbReference>
<dbReference type="EMBL" id="RHPJ01000002">
    <property type="protein sequence ID" value="TGO04972.1"/>
    <property type="molecule type" value="Genomic_DNA"/>
</dbReference>
<dbReference type="OrthoDB" id="1900402at2"/>
<keyword evidence="1" id="KW-0119">Carbohydrate metabolism</keyword>
<dbReference type="SUPFAM" id="SSF51658">
    <property type="entry name" value="Xylose isomerase-like"/>
    <property type="match status" value="1"/>
</dbReference>
<sequence>MIPAYGTNGLTDHRLDDALRLLADLGYGGVALTLDHAHLDPFADDVVARTAHVARLLAECELAVVIETGARFLLDPRHKHHPTLVSDDGRERRTDLLLRAVDVAVDLGAPVVHLWSGILPEGVSDDVAWDRVLTTLDPVLDAAERAGVTLAVEPEPGMFLERAADVDELFARTGRPDHLRMTLDLGHLTCNEEDAVAVVRTYGPLVAHVQVDDMRRGVHEHLELGDGEVDLPPLLRELAAVGYAGLMSVELARHNHAAPRVATSSLAAVRAAAATAGVALGGPRESAVTSGRTIA</sequence>
<dbReference type="Gene3D" id="3.20.20.150">
    <property type="entry name" value="Divalent-metal-dependent TIM barrel enzymes"/>
    <property type="match status" value="1"/>
</dbReference>
<dbReference type="PANTHER" id="PTHR12110">
    <property type="entry name" value="HYDROXYPYRUVATE ISOMERASE"/>
    <property type="match status" value="1"/>
</dbReference>
<dbReference type="InterPro" id="IPR013022">
    <property type="entry name" value="Xyl_isomerase-like_TIM-brl"/>
</dbReference>
<gene>
    <name evidence="3" type="ORF">SERN_0976</name>
</gene>
<evidence type="ECO:0000256" key="1">
    <source>
        <dbReference type="ARBA" id="ARBA00023277"/>
    </source>
</evidence>
<keyword evidence="3" id="KW-0413">Isomerase</keyword>
<organism evidence="3 4">
    <name type="scientific">Serinibacter arcticus</name>
    <dbReference type="NCBI Taxonomy" id="1655435"/>
    <lineage>
        <taxon>Bacteria</taxon>
        <taxon>Bacillati</taxon>
        <taxon>Actinomycetota</taxon>
        <taxon>Actinomycetes</taxon>
        <taxon>Micrococcales</taxon>
        <taxon>Beutenbergiaceae</taxon>
        <taxon>Serinibacter</taxon>
    </lineage>
</organism>
<feature type="domain" description="Xylose isomerase-like TIM barrel" evidence="2">
    <location>
        <begin position="19"/>
        <end position="267"/>
    </location>
</feature>
<dbReference type="Pfam" id="PF01261">
    <property type="entry name" value="AP_endonuc_2"/>
    <property type="match status" value="1"/>
</dbReference>
<evidence type="ECO:0000313" key="4">
    <source>
        <dbReference type="Proteomes" id="UP000297318"/>
    </source>
</evidence>
<proteinExistence type="predicted"/>
<dbReference type="PANTHER" id="PTHR12110:SF52">
    <property type="entry name" value="XYLOSE ISOMERASE"/>
    <property type="match status" value="1"/>
</dbReference>
<dbReference type="RefSeq" id="WP_135849050.1">
    <property type="nucleotide sequence ID" value="NZ_RHPJ01000002.1"/>
</dbReference>
<comment type="caution">
    <text evidence="3">The sequence shown here is derived from an EMBL/GenBank/DDBJ whole genome shotgun (WGS) entry which is preliminary data.</text>
</comment>
<dbReference type="Proteomes" id="UP000297318">
    <property type="component" value="Unassembled WGS sequence"/>
</dbReference>
<dbReference type="InterPro" id="IPR036237">
    <property type="entry name" value="Xyl_isomerase-like_sf"/>
</dbReference>